<keyword evidence="8" id="KW-0966">Cell projection</keyword>
<proteinExistence type="inferred from homology"/>
<feature type="compositionally biased region" description="Polar residues" evidence="12">
    <location>
        <begin position="32"/>
        <end position="50"/>
    </location>
</feature>
<feature type="compositionally biased region" description="Basic and acidic residues" evidence="12">
    <location>
        <begin position="550"/>
        <end position="568"/>
    </location>
</feature>
<keyword evidence="15" id="KW-1185">Reference proteome</keyword>
<dbReference type="Bgee" id="ENSAMXG00000004734">
    <property type="expression patterns" value="Expressed in bone element and 2 other cell types or tissues"/>
</dbReference>
<comment type="subcellular location">
    <subcellularLocation>
        <location evidence="2">Cell projection</location>
        <location evidence="2">Axon</location>
    </subcellularLocation>
    <subcellularLocation>
        <location evidence="1">Cytoplasm</location>
        <location evidence="1">Cytoskeleton</location>
    </subcellularLocation>
</comment>
<dbReference type="SMART" id="SM01391">
    <property type="entry name" value="Filament"/>
    <property type="match status" value="1"/>
</dbReference>
<evidence type="ECO:0000256" key="6">
    <source>
        <dbReference type="ARBA" id="ARBA00023054"/>
    </source>
</evidence>
<comment type="function">
    <text evidence="9">Neurofilaments usually contain three intermediate filament proteins: NEFL, NEFM, and NEFH which are involved in the maintenance of neuronal caliber. May additionally cooperate with the neuronal intermediate filament proteins PRPH and INA to form neuronal filamentous networks.</text>
</comment>
<dbReference type="Gene3D" id="1.20.5.500">
    <property type="entry name" value="Single helix bin"/>
    <property type="match status" value="1"/>
</dbReference>
<evidence type="ECO:0000256" key="3">
    <source>
        <dbReference type="ARBA" id="ARBA00022490"/>
    </source>
</evidence>
<evidence type="ECO:0000256" key="12">
    <source>
        <dbReference type="SAM" id="MobiDB-lite"/>
    </source>
</evidence>
<dbReference type="PANTHER" id="PTHR45652:SF3">
    <property type="entry name" value="NEUROFILAMENT MEDIUM POLYPEPTIDE"/>
    <property type="match status" value="1"/>
</dbReference>
<dbReference type="Proteomes" id="UP000018467">
    <property type="component" value="Unassembled WGS sequence"/>
</dbReference>
<reference evidence="14" key="4">
    <citation type="submission" date="2025-09" db="UniProtKB">
        <authorList>
            <consortium name="Ensembl"/>
        </authorList>
    </citation>
    <scope>IDENTIFICATION</scope>
</reference>
<evidence type="ECO:0000256" key="4">
    <source>
        <dbReference type="ARBA" id="ARBA00022754"/>
    </source>
</evidence>
<evidence type="ECO:0000256" key="5">
    <source>
        <dbReference type="ARBA" id="ARBA00022990"/>
    </source>
</evidence>
<evidence type="ECO:0000259" key="13">
    <source>
        <dbReference type="PROSITE" id="PS51842"/>
    </source>
</evidence>
<evidence type="ECO:0000256" key="1">
    <source>
        <dbReference type="ARBA" id="ARBA00004245"/>
    </source>
</evidence>
<keyword evidence="3" id="KW-0963">Cytoplasm</keyword>
<dbReference type="FunFam" id="1.20.5.170:FF:000002">
    <property type="entry name" value="Type I keratin KA11"/>
    <property type="match status" value="1"/>
</dbReference>
<comment type="similarity">
    <text evidence="10">Belongs to the intermediate filament family.</text>
</comment>
<dbReference type="PRINTS" id="PR01248">
    <property type="entry name" value="TYPE1KERATIN"/>
</dbReference>
<dbReference type="GO" id="GO:0030424">
    <property type="term" value="C:axon"/>
    <property type="evidence" value="ECO:0007669"/>
    <property type="project" value="UniProtKB-SubCell"/>
</dbReference>
<dbReference type="GO" id="GO:0005737">
    <property type="term" value="C:cytoplasm"/>
    <property type="evidence" value="ECO:0007669"/>
    <property type="project" value="TreeGrafter"/>
</dbReference>
<dbReference type="PROSITE" id="PS00226">
    <property type="entry name" value="IF_ROD_1"/>
    <property type="match status" value="1"/>
</dbReference>
<dbReference type="GO" id="GO:0005200">
    <property type="term" value="F:structural constituent of cytoskeleton"/>
    <property type="evidence" value="ECO:0007669"/>
    <property type="project" value="TreeGrafter"/>
</dbReference>
<dbReference type="GO" id="GO:0033693">
    <property type="term" value="P:neurofilament bundle assembly"/>
    <property type="evidence" value="ECO:0007669"/>
    <property type="project" value="TreeGrafter"/>
</dbReference>
<protein>
    <submittedName>
        <fullName evidence="14">Neurofilament medium chain b</fullName>
    </submittedName>
</protein>
<dbReference type="PANTHER" id="PTHR45652">
    <property type="entry name" value="GLIAL FIBRILLARY ACIDIC PROTEIN"/>
    <property type="match status" value="1"/>
</dbReference>
<keyword evidence="6 11" id="KW-0175">Coiled coil</keyword>
<dbReference type="InParanoid" id="A0A3B1K0B0"/>
<dbReference type="GeneTree" id="ENSGT00940000161685"/>
<dbReference type="FunFam" id="1.20.5.1160:FF:000001">
    <property type="entry name" value="Keratin type II"/>
    <property type="match status" value="1"/>
</dbReference>
<dbReference type="Gene3D" id="1.20.5.1160">
    <property type="entry name" value="Vasodilator-stimulated phosphoprotein"/>
    <property type="match status" value="1"/>
</dbReference>
<feature type="coiled-coil region" evidence="11">
    <location>
        <begin position="87"/>
        <end position="212"/>
    </location>
</feature>
<dbReference type="STRING" id="7994.ENSAMXP00000047520"/>
<feature type="compositionally biased region" description="Polar residues" evidence="12">
    <location>
        <begin position="524"/>
        <end position="534"/>
    </location>
</feature>
<reference evidence="14" key="3">
    <citation type="submission" date="2025-08" db="UniProtKB">
        <authorList>
            <consortium name="Ensembl"/>
        </authorList>
    </citation>
    <scope>IDENTIFICATION</scope>
</reference>
<keyword evidence="7" id="KW-0206">Cytoskeleton</keyword>
<evidence type="ECO:0000256" key="10">
    <source>
        <dbReference type="RuleBase" id="RU000685"/>
    </source>
</evidence>
<dbReference type="Gene3D" id="1.20.5.170">
    <property type="match status" value="1"/>
</dbReference>
<dbReference type="AlphaFoldDB" id="A0A3B1K0B0"/>
<feature type="compositionally biased region" description="Basic and acidic residues" evidence="12">
    <location>
        <begin position="68"/>
        <end position="79"/>
    </location>
</feature>
<evidence type="ECO:0000313" key="14">
    <source>
        <dbReference type="Ensembl" id="ENSAMXP00000047520.1"/>
    </source>
</evidence>
<feature type="region of interest" description="Disordered" evidence="12">
    <location>
        <begin position="24"/>
        <end position="79"/>
    </location>
</feature>
<organism evidence="14 15">
    <name type="scientific">Astyanax mexicanus</name>
    <name type="common">Blind cave fish</name>
    <name type="synonym">Astyanax fasciatus mexicanus</name>
    <dbReference type="NCBI Taxonomy" id="7994"/>
    <lineage>
        <taxon>Eukaryota</taxon>
        <taxon>Metazoa</taxon>
        <taxon>Chordata</taxon>
        <taxon>Craniata</taxon>
        <taxon>Vertebrata</taxon>
        <taxon>Euteleostomi</taxon>
        <taxon>Actinopterygii</taxon>
        <taxon>Neopterygii</taxon>
        <taxon>Teleostei</taxon>
        <taxon>Ostariophysi</taxon>
        <taxon>Characiformes</taxon>
        <taxon>Characoidei</taxon>
        <taxon>Acestrorhamphidae</taxon>
        <taxon>Acestrorhamphinae</taxon>
        <taxon>Astyanax</taxon>
    </lineage>
</organism>
<feature type="region of interest" description="Disordered" evidence="12">
    <location>
        <begin position="454"/>
        <end position="671"/>
    </location>
</feature>
<reference evidence="15" key="1">
    <citation type="submission" date="2013-03" db="EMBL/GenBank/DDBJ databases">
        <authorList>
            <person name="Jeffery W."/>
            <person name="Warren W."/>
            <person name="Wilson R.K."/>
        </authorList>
    </citation>
    <scope>NUCLEOTIDE SEQUENCE</scope>
    <source>
        <strain evidence="15">female</strain>
    </source>
</reference>
<dbReference type="InterPro" id="IPR018039">
    <property type="entry name" value="IF_conserved"/>
</dbReference>
<feature type="compositionally biased region" description="Basic and acidic residues" evidence="12">
    <location>
        <begin position="597"/>
        <end position="625"/>
    </location>
</feature>
<reference evidence="15" key="2">
    <citation type="journal article" date="2014" name="Nat. Commun.">
        <title>The cavefish genome reveals candidate genes for eye loss.</title>
        <authorList>
            <person name="McGaugh S.E."/>
            <person name="Gross J.B."/>
            <person name="Aken B."/>
            <person name="Blin M."/>
            <person name="Borowsky R."/>
            <person name="Chalopin D."/>
            <person name="Hinaux H."/>
            <person name="Jeffery W.R."/>
            <person name="Keene A."/>
            <person name="Ma L."/>
            <person name="Minx P."/>
            <person name="Murphy D."/>
            <person name="O'Quin K.E."/>
            <person name="Retaux S."/>
            <person name="Rohner N."/>
            <person name="Searle S.M."/>
            <person name="Stahl B.A."/>
            <person name="Tabin C."/>
            <person name="Volff J.N."/>
            <person name="Yoshizawa M."/>
            <person name="Warren W.C."/>
        </authorList>
    </citation>
    <scope>NUCLEOTIDE SEQUENCE [LARGE SCALE GENOMIC DNA]</scope>
    <source>
        <strain evidence="15">female</strain>
    </source>
</reference>
<evidence type="ECO:0000256" key="8">
    <source>
        <dbReference type="ARBA" id="ARBA00023273"/>
    </source>
</evidence>
<sequence>SSSRGYDLTKALLQSNYRMYVDPRTTRRHETSSVVQIQPGSARSVQQKSYSLRALSPPDPLELGSAHNGEHARSNEKEQLQGLNERFSSYIDKVHYLEEQNRQLEEEIHALRRQKLSQSHLSGAYEQEISDLRSTLEQLNHEKNRILLDAERADEDIQRLRERCEEQERARQQVELSALGMKKDADGALVMKVELEKKIQALLDETNFLRDHHEEEVRELVAQLQAARVPVERGDFQKPDITSALREIRAQLDGLSSKKQNTAEAVLRIRYSVLTGAAEQNKDAIKSARDEIADYRRQLQSKNAELEALRGTKESLERQLGAIEERHNTDISSYQEMIHQLENDLRRTKWEMTHHLQEYQDLLNVKMALDAEIAAYRKLLEGEETRYKTFSGSIPNAMFSYSHSKTPKIQHNIVKNTDEAAEERDIDDDLADVAKELSAEDEVVKDKIVCSSKQTLGAEQEEWEEKEADEGKGGSGKEEEGGAKEETREDQLLSEGEGMEKEETGGTEDKEEEGKGEEREETELSSTKGETTGSEPYKKGEVEEEEEEEQLKGNEEYKDALTETNENKDEPEEEERSGNRPSEDEENSNAEEEEAEQKDKSPKPGKKAMEKEENWSHKSPTKEGLTKIVESITTEEKNITKAAPKKENKAEKEQEKKKDVEKVITNTKDNN</sequence>
<dbReference type="Ensembl" id="ENSAMXT00000049014.1">
    <property type="protein sequence ID" value="ENSAMXP00000047520.1"/>
    <property type="gene ID" value="ENSAMXG00000004734.2"/>
</dbReference>
<evidence type="ECO:0000256" key="9">
    <source>
        <dbReference type="ARBA" id="ARBA00046027"/>
    </source>
</evidence>
<feature type="domain" description="IF rod" evidence="13">
    <location>
        <begin position="76"/>
        <end position="387"/>
    </location>
</feature>
<feature type="compositionally biased region" description="Acidic residues" evidence="12">
    <location>
        <begin position="459"/>
        <end position="468"/>
    </location>
</feature>
<dbReference type="InterPro" id="IPR039008">
    <property type="entry name" value="IF_rod_dom"/>
</dbReference>
<accession>A0A3B1K0B0</accession>
<feature type="compositionally biased region" description="Basic and acidic residues" evidence="12">
    <location>
        <begin position="469"/>
        <end position="491"/>
    </location>
</feature>
<dbReference type="Pfam" id="PF00038">
    <property type="entry name" value="Filament"/>
    <property type="match status" value="1"/>
</dbReference>
<evidence type="ECO:0000256" key="11">
    <source>
        <dbReference type="SAM" id="Coils"/>
    </source>
</evidence>
<name>A0A3B1K0B0_ASTMX</name>
<dbReference type="SUPFAM" id="SSF64593">
    <property type="entry name" value="Intermediate filament protein, coiled coil region"/>
    <property type="match status" value="2"/>
</dbReference>
<evidence type="ECO:0000256" key="7">
    <source>
        <dbReference type="ARBA" id="ARBA00023212"/>
    </source>
</evidence>
<dbReference type="PROSITE" id="PS51842">
    <property type="entry name" value="IF_ROD_2"/>
    <property type="match status" value="1"/>
</dbReference>
<keyword evidence="4 10" id="KW-0403">Intermediate filament</keyword>
<dbReference type="InterPro" id="IPR002957">
    <property type="entry name" value="Keratin_I"/>
</dbReference>
<feature type="compositionally biased region" description="Acidic residues" evidence="12">
    <location>
        <begin position="583"/>
        <end position="596"/>
    </location>
</feature>
<dbReference type="GO" id="GO:0005882">
    <property type="term" value="C:intermediate filament"/>
    <property type="evidence" value="ECO:0007669"/>
    <property type="project" value="UniProtKB-KW"/>
</dbReference>
<dbReference type="GO" id="GO:0099160">
    <property type="term" value="C:postsynaptic intermediate filament cytoskeleton"/>
    <property type="evidence" value="ECO:0007669"/>
    <property type="project" value="TreeGrafter"/>
</dbReference>
<feature type="compositionally biased region" description="Basic and acidic residues" evidence="12">
    <location>
        <begin position="634"/>
        <end position="662"/>
    </location>
</feature>
<feature type="coiled-coil region" evidence="11">
    <location>
        <begin position="245"/>
        <end position="351"/>
    </location>
</feature>
<keyword evidence="5" id="KW-0007">Acetylation</keyword>
<dbReference type="FunCoup" id="A0A3B1K0B0">
    <property type="interactions" value="13"/>
</dbReference>
<evidence type="ECO:0000313" key="15">
    <source>
        <dbReference type="Proteomes" id="UP000018467"/>
    </source>
</evidence>
<dbReference type="InterPro" id="IPR050405">
    <property type="entry name" value="Intermediate_filament"/>
</dbReference>
<evidence type="ECO:0000256" key="2">
    <source>
        <dbReference type="ARBA" id="ARBA00004489"/>
    </source>
</evidence>
<feature type="compositionally biased region" description="Basic and acidic residues" evidence="12">
    <location>
        <begin position="498"/>
        <end position="518"/>
    </location>
</feature>